<dbReference type="InterPro" id="IPR037009">
    <property type="entry name" value="mRNA_triPase_Cet1_sf"/>
</dbReference>
<reference evidence="9 10" key="1">
    <citation type="submission" date="2017-12" db="EMBL/GenBank/DDBJ databases">
        <title>Sequencing, de novo assembly and annotation of complete genome of a new Thraustochytrid species, strain FCC1311.</title>
        <authorList>
            <person name="Sedici K."/>
            <person name="Godart F."/>
            <person name="Aiese Cigliano R."/>
            <person name="Sanseverino W."/>
            <person name="Barakat M."/>
            <person name="Ortet P."/>
            <person name="Marechal E."/>
            <person name="Cagnac O."/>
            <person name="Amato A."/>
        </authorList>
    </citation>
    <scope>NUCLEOTIDE SEQUENCE [LARGE SCALE GENOMIC DNA]</scope>
</reference>
<evidence type="ECO:0000256" key="6">
    <source>
        <dbReference type="ARBA" id="ARBA00023042"/>
    </source>
</evidence>
<dbReference type="Gene3D" id="3.20.100.10">
    <property type="entry name" value="mRNA triphosphatase Cet1-like"/>
    <property type="match status" value="1"/>
</dbReference>
<dbReference type="GO" id="GO:0005634">
    <property type="term" value="C:nucleus"/>
    <property type="evidence" value="ECO:0007669"/>
    <property type="project" value="TreeGrafter"/>
</dbReference>
<dbReference type="Pfam" id="PF03291">
    <property type="entry name" value="mRNA_G-N7_MeTrfase"/>
    <property type="match status" value="1"/>
</dbReference>
<gene>
    <name evidence="9" type="ORF">FCC1311_031292</name>
</gene>
<keyword evidence="6" id="KW-0506">mRNA capping</keyword>
<dbReference type="InterPro" id="IPR004971">
    <property type="entry name" value="mRNA_G-N7_MeTrfase_dom"/>
</dbReference>
<dbReference type="InterPro" id="IPR029063">
    <property type="entry name" value="SAM-dependent_MTases_sf"/>
</dbReference>
<dbReference type="PANTHER" id="PTHR12189">
    <property type="entry name" value="MRNA GUANINE-7- METHYLTRANSFERASE"/>
    <property type="match status" value="1"/>
</dbReference>
<evidence type="ECO:0000256" key="1">
    <source>
        <dbReference type="ARBA" id="ARBA00011926"/>
    </source>
</evidence>
<comment type="catalytic activity">
    <reaction evidence="7">
        <text>a 5'-end (5'-triphosphoguanosine)-ribonucleoside in mRNA + S-adenosyl-L-methionine = a 5'-end (N(7)-methyl 5'-triphosphoguanosine)-ribonucleoside in mRNA + S-adenosyl-L-homocysteine</text>
        <dbReference type="Rhea" id="RHEA:67008"/>
        <dbReference type="Rhea" id="RHEA-COMP:17166"/>
        <dbReference type="Rhea" id="RHEA-COMP:17167"/>
        <dbReference type="ChEBI" id="CHEBI:57856"/>
        <dbReference type="ChEBI" id="CHEBI:59789"/>
        <dbReference type="ChEBI" id="CHEBI:156461"/>
        <dbReference type="ChEBI" id="CHEBI:167617"/>
        <dbReference type="EC" id="2.1.1.56"/>
    </reaction>
</comment>
<dbReference type="CDD" id="cd02440">
    <property type="entry name" value="AdoMet_MTases"/>
    <property type="match status" value="1"/>
</dbReference>
<protein>
    <recommendedName>
        <fullName evidence="1">mRNA (guanine-N(7))-methyltransferase</fullName>
        <ecNumber evidence="1">2.1.1.56</ecNumber>
    </recommendedName>
</protein>
<dbReference type="SUPFAM" id="SSF53335">
    <property type="entry name" value="S-adenosyl-L-methionine-dependent methyltransferases"/>
    <property type="match status" value="1"/>
</dbReference>
<comment type="caution">
    <text evidence="9">The sequence shown here is derived from an EMBL/GenBank/DDBJ whole genome shotgun (WGS) entry which is preliminary data.</text>
</comment>
<dbReference type="PANTHER" id="PTHR12189:SF2">
    <property type="entry name" value="MRNA CAP GUANINE-N7 METHYLTRANSFERASE"/>
    <property type="match status" value="1"/>
</dbReference>
<keyword evidence="3 9" id="KW-0808">Transferase</keyword>
<dbReference type="InParanoid" id="A0A2R5G770"/>
<dbReference type="PROSITE" id="PS51562">
    <property type="entry name" value="RNA_CAP0_MT"/>
    <property type="match status" value="1"/>
</dbReference>
<dbReference type="GO" id="GO:0004482">
    <property type="term" value="F:mRNA 5'-cap (guanine-N7-)-methyltransferase activity"/>
    <property type="evidence" value="ECO:0007669"/>
    <property type="project" value="UniProtKB-EC"/>
</dbReference>
<keyword evidence="10" id="KW-1185">Reference proteome</keyword>
<dbReference type="GO" id="GO:0003723">
    <property type="term" value="F:RNA binding"/>
    <property type="evidence" value="ECO:0007669"/>
    <property type="project" value="UniProtKB-KW"/>
</dbReference>
<proteinExistence type="predicted"/>
<dbReference type="Proteomes" id="UP000241890">
    <property type="component" value="Unassembled WGS sequence"/>
</dbReference>
<dbReference type="EMBL" id="BEYU01000025">
    <property type="protein sequence ID" value="GBG26906.1"/>
    <property type="molecule type" value="Genomic_DNA"/>
</dbReference>
<evidence type="ECO:0000313" key="9">
    <source>
        <dbReference type="EMBL" id="GBG26906.1"/>
    </source>
</evidence>
<keyword evidence="4" id="KW-0949">S-adenosyl-L-methionine</keyword>
<keyword evidence="5" id="KW-0694">RNA-binding</keyword>
<dbReference type="OrthoDB" id="10248867at2759"/>
<sequence length="907" mass="101809">MAETPVVKITQARESRLGDEVLALFDKRCRQLMERILDERQAPAHAPLPDESVIEIEARTGKKGKDGFVPGVGRRFFSGMLDYFLRKEKSGTWMRADERRQKVGFKHTDFVDVVFQDDVRVTVRVERGANERVENIEVQEVITKRKLGKANDFIIKSPALKAEDIHLRIGIAVEEHIRENTREHEAHVCAAKRAINDAFNVSTRVKLLGGIELTLRKGAQPVGLMFPPDNEQLARGPMGFADPLYIAAKEHNDMLDARLAGQLKWTLLQPSNLPGCKGRPNVALRDKKTLEPKLFLTNLPGIVQLSNGAKYAAYACQYIIRAPLADILCGHGTFANDVSSDEQDTDQGPDLPIKVFRRKKRWSFELRHNQHLDMTESRQSSNLATLNNEPPVFEVEIEKTLSSAGCRKRSLGELAFDLNAVALADAFLADIASRIYGAALPPLQLETAPGHWREQAEKDKTRTKRFKADLAQADETAKDNYKDAMQLDAPELADQKASAGFYNKLDRSSEAKRSDSLIYHMRCLNNFVKNVVIKEALSRSLDSTLREPGSGIKVLDLACGKGADMRKITTSAKALKVRIDQYVGVDIARNSLDDAVSRLDAMASKRPNFSIRYVEADLGQHFLNAEANSEEDFRLLEQWDNQSQTWSKKPPSQTLSMSDSFDLVTMQFSMHYMFQNYERASHFFSTLGRHMRPGSVFVATTVYADEMVRKLMEAGPGADSFTIRDDAGVATCHVKFDPAFLSQFLGSDSDGDVEMTGSASGHDVSDPMMGIRYTFRLLDGDSDDAQAVNAPEWLVPQALLVKLATVHNFNLVRYERLPNCASRHINHDGNRHDALYRLMNVLNHRGTVSGTEWDIASLYVVVELQKEHKPAGMREALTRLKERIPNYKELPSAEKQLLLDTILKQPE</sequence>
<keyword evidence="6" id="KW-0507">mRNA processing</keyword>
<dbReference type="EC" id="2.1.1.56" evidence="1"/>
<dbReference type="InterPro" id="IPR039753">
    <property type="entry name" value="RG7MT1"/>
</dbReference>
<evidence type="ECO:0000313" key="10">
    <source>
        <dbReference type="Proteomes" id="UP000241890"/>
    </source>
</evidence>
<dbReference type="AlphaFoldDB" id="A0A2R5G770"/>
<evidence type="ECO:0000256" key="4">
    <source>
        <dbReference type="ARBA" id="ARBA00022691"/>
    </source>
</evidence>
<feature type="domain" description="MRNA cap 0 methyltransferase" evidence="8">
    <location>
        <begin position="516"/>
        <end position="867"/>
    </location>
</feature>
<evidence type="ECO:0000256" key="3">
    <source>
        <dbReference type="ARBA" id="ARBA00022679"/>
    </source>
</evidence>
<keyword evidence="2 9" id="KW-0489">Methyltransferase</keyword>
<accession>A0A2R5G770</accession>
<evidence type="ECO:0000256" key="7">
    <source>
        <dbReference type="ARBA" id="ARBA00044712"/>
    </source>
</evidence>
<name>A0A2R5G770_9STRA</name>
<dbReference type="Gene3D" id="3.40.50.150">
    <property type="entry name" value="Vaccinia Virus protein VP39"/>
    <property type="match status" value="1"/>
</dbReference>
<evidence type="ECO:0000256" key="5">
    <source>
        <dbReference type="ARBA" id="ARBA00022884"/>
    </source>
</evidence>
<evidence type="ECO:0000259" key="8">
    <source>
        <dbReference type="PROSITE" id="PS51562"/>
    </source>
</evidence>
<organism evidence="9 10">
    <name type="scientific">Hondaea fermentalgiana</name>
    <dbReference type="NCBI Taxonomy" id="2315210"/>
    <lineage>
        <taxon>Eukaryota</taxon>
        <taxon>Sar</taxon>
        <taxon>Stramenopiles</taxon>
        <taxon>Bigyra</taxon>
        <taxon>Labyrinthulomycetes</taxon>
        <taxon>Thraustochytrida</taxon>
        <taxon>Thraustochytriidae</taxon>
        <taxon>Hondaea</taxon>
    </lineage>
</organism>
<evidence type="ECO:0000256" key="2">
    <source>
        <dbReference type="ARBA" id="ARBA00022603"/>
    </source>
</evidence>
<dbReference type="GO" id="GO:0004651">
    <property type="term" value="F:polynucleotide 5'-phosphatase activity"/>
    <property type="evidence" value="ECO:0007669"/>
    <property type="project" value="InterPro"/>
</dbReference>